<feature type="compositionally biased region" description="Basic and acidic residues" evidence="1">
    <location>
        <begin position="603"/>
        <end position="636"/>
    </location>
</feature>
<dbReference type="AlphaFoldDB" id="K0RN36"/>
<sequence length="679" mass="74160">MMHPFLLLVASAWLLPVPSFGRGLRAAASHPKSRHDIPRLLQGQRPESCSRIQCYNYDFAACFHATSAECNKEIYDLAMPEDFRWKSPAPTVTPTKRPPTPPTVTKPVFLERSSHPIVVSLGRLPTGWQTARPNLKDQVNTSVRLFALRSLANCKTGWDVPSEITGVSIVPGRVPGRSDSVLLSVEISSEVRGFAAVLQGYVETCIEFGKGSLIQRLKALDPNVFANLAISTGSFDLQDVNNNPTPRPSDPVQQIEVVETFPPSPVVVEAFPVVPADEGEEGDEGGSNVLTENMWLIALAASSILLVFPCVMISRRAKKKREAAKVEAKKSAMMMNQLMSGRASGGAPDPLTQLVLGGEAPDPLTQLVTGGASGGASDPQNVLNSLFDMSGNTASTGFSSASPQTPERSANAGAIAALDSLIAVSAAAKPSQPYAPAPKPPLAFAPKNGQPNPGYVPTRRNSGHPRAPNSRPDEMNKRKNETGVKKKPTRAELIAMQEEMWAKRAAGASNLKAMSSSTEIVPYRSKRQQRISQEIVPYSTLQKQKKLRRNSYSDTSLLRHTEANASGRASGTKGERKLRRNSYSDTNLSRPPVAKTSGRAPRMRGERRNSHSDADLFRSKPRREEQKRLARSEHYGMKYSGSNPKFMPRIKEDNLRTGSLNYSRSTSKMSEKRRSRMTR</sequence>
<evidence type="ECO:0000313" key="4">
    <source>
        <dbReference type="Proteomes" id="UP000266841"/>
    </source>
</evidence>
<evidence type="ECO:0000256" key="1">
    <source>
        <dbReference type="SAM" id="MobiDB-lite"/>
    </source>
</evidence>
<feature type="compositionally biased region" description="Polar residues" evidence="1">
    <location>
        <begin position="656"/>
        <end position="668"/>
    </location>
</feature>
<feature type="chain" id="PRO_5003837189" evidence="2">
    <location>
        <begin position="22"/>
        <end position="679"/>
    </location>
</feature>
<comment type="caution">
    <text evidence="3">The sequence shown here is derived from an EMBL/GenBank/DDBJ whole genome shotgun (WGS) entry which is preliminary data.</text>
</comment>
<dbReference type="Proteomes" id="UP000266841">
    <property type="component" value="Unassembled WGS sequence"/>
</dbReference>
<proteinExistence type="predicted"/>
<keyword evidence="2" id="KW-0732">Signal</keyword>
<protein>
    <submittedName>
        <fullName evidence="3">Uncharacterized protein</fullName>
    </submittedName>
</protein>
<feature type="compositionally biased region" description="Pro residues" evidence="1">
    <location>
        <begin position="433"/>
        <end position="443"/>
    </location>
</feature>
<evidence type="ECO:0000313" key="3">
    <source>
        <dbReference type="EMBL" id="EJK54555.1"/>
    </source>
</evidence>
<organism evidence="3 4">
    <name type="scientific">Thalassiosira oceanica</name>
    <name type="common">Marine diatom</name>
    <dbReference type="NCBI Taxonomy" id="159749"/>
    <lineage>
        <taxon>Eukaryota</taxon>
        <taxon>Sar</taxon>
        <taxon>Stramenopiles</taxon>
        <taxon>Ochrophyta</taxon>
        <taxon>Bacillariophyta</taxon>
        <taxon>Coscinodiscophyceae</taxon>
        <taxon>Thalassiosirophycidae</taxon>
        <taxon>Thalassiosirales</taxon>
        <taxon>Thalassiosiraceae</taxon>
        <taxon>Thalassiosira</taxon>
    </lineage>
</organism>
<evidence type="ECO:0000256" key="2">
    <source>
        <dbReference type="SAM" id="SignalP"/>
    </source>
</evidence>
<dbReference type="EMBL" id="AGNL01035660">
    <property type="protein sequence ID" value="EJK54555.1"/>
    <property type="molecule type" value="Genomic_DNA"/>
</dbReference>
<reference evidence="3 4" key="1">
    <citation type="journal article" date="2012" name="Genome Biol.">
        <title>Genome and low-iron response of an oceanic diatom adapted to chronic iron limitation.</title>
        <authorList>
            <person name="Lommer M."/>
            <person name="Specht M."/>
            <person name="Roy A.S."/>
            <person name="Kraemer L."/>
            <person name="Andreson R."/>
            <person name="Gutowska M.A."/>
            <person name="Wolf J."/>
            <person name="Bergner S.V."/>
            <person name="Schilhabel M.B."/>
            <person name="Klostermeier U.C."/>
            <person name="Beiko R.G."/>
            <person name="Rosenstiel P."/>
            <person name="Hippler M."/>
            <person name="Laroche J."/>
        </authorList>
    </citation>
    <scope>NUCLEOTIDE SEQUENCE [LARGE SCALE GENOMIC DNA]</scope>
    <source>
        <strain evidence="3 4">CCMP1005</strain>
    </source>
</reference>
<feature type="region of interest" description="Disordered" evidence="1">
    <location>
        <begin position="431"/>
        <end position="489"/>
    </location>
</feature>
<feature type="signal peptide" evidence="2">
    <location>
        <begin position="1"/>
        <end position="21"/>
    </location>
</feature>
<feature type="region of interest" description="Disordered" evidence="1">
    <location>
        <begin position="540"/>
        <end position="679"/>
    </location>
</feature>
<keyword evidence="4" id="KW-1185">Reference proteome</keyword>
<accession>K0RN36</accession>
<name>K0RN36_THAOC</name>
<feature type="compositionally biased region" description="Basic and acidic residues" evidence="1">
    <location>
        <begin position="471"/>
        <end position="484"/>
    </location>
</feature>
<gene>
    <name evidence="3" type="ORF">THAOC_25806</name>
</gene>